<sequence>MGILNKDVNSGLGTRTRVGEGIRAKLLERTKKHGIQLPLLEIAYVSALLNQQNHSVTYKKITGSSDIRNLNRLIEYEDVDDLLFFPSMISYKEDLELANTIRKSYPSVKLGVLGVFAGIRPDLFENEFHWVALGESEALLLKYSIDDLKGRMGPEPFLEDLDQLPFPDWSVFSEKKFSYRPILPKTPFFTMLGSRGCPMACGYYCPYPMAQGKKYRMRSIESLLAEIPHLKETYNA</sequence>
<dbReference type="InterPro" id="IPR007197">
    <property type="entry name" value="rSAM"/>
</dbReference>
<keyword evidence="2" id="KW-0949">S-adenosyl-L-methionine</keyword>
<comment type="cofactor">
    <cofactor evidence="1">
        <name>[4Fe-4S] cluster</name>
        <dbReference type="ChEBI" id="CHEBI:49883"/>
    </cofactor>
</comment>
<evidence type="ECO:0000256" key="3">
    <source>
        <dbReference type="ARBA" id="ARBA00022723"/>
    </source>
</evidence>
<dbReference type="InterPro" id="IPR051198">
    <property type="entry name" value="BchE-like"/>
</dbReference>
<dbReference type="SUPFAM" id="SSF102114">
    <property type="entry name" value="Radical SAM enzymes"/>
    <property type="match status" value="1"/>
</dbReference>
<dbReference type="PANTHER" id="PTHR43409">
    <property type="entry name" value="ANAEROBIC MAGNESIUM-PROTOPORPHYRIN IX MONOMETHYL ESTER CYCLASE-RELATED"/>
    <property type="match status" value="1"/>
</dbReference>
<gene>
    <name evidence="6" type="ORF">METZ01_LOCUS303147</name>
</gene>
<evidence type="ECO:0000256" key="2">
    <source>
        <dbReference type="ARBA" id="ARBA00022691"/>
    </source>
</evidence>
<keyword evidence="4" id="KW-0408">Iron</keyword>
<reference evidence="6" key="1">
    <citation type="submission" date="2018-05" db="EMBL/GenBank/DDBJ databases">
        <authorList>
            <person name="Lanie J.A."/>
            <person name="Ng W.-L."/>
            <person name="Kazmierczak K.M."/>
            <person name="Andrzejewski T.M."/>
            <person name="Davidsen T.M."/>
            <person name="Wayne K.J."/>
            <person name="Tettelin H."/>
            <person name="Glass J.I."/>
            <person name="Rusch D."/>
            <person name="Podicherti R."/>
            <person name="Tsui H.-C.T."/>
            <person name="Winkler M.E."/>
        </authorList>
    </citation>
    <scope>NUCLEOTIDE SEQUENCE</scope>
</reference>
<evidence type="ECO:0000256" key="5">
    <source>
        <dbReference type="ARBA" id="ARBA00023014"/>
    </source>
</evidence>
<dbReference type="InterPro" id="IPR058240">
    <property type="entry name" value="rSAM_sf"/>
</dbReference>
<dbReference type="EMBL" id="UINC01094772">
    <property type="protein sequence ID" value="SVC50293.1"/>
    <property type="molecule type" value="Genomic_DNA"/>
</dbReference>
<dbReference type="PANTHER" id="PTHR43409:SF7">
    <property type="entry name" value="BLL1977 PROTEIN"/>
    <property type="match status" value="1"/>
</dbReference>
<dbReference type="GO" id="GO:0005829">
    <property type="term" value="C:cytosol"/>
    <property type="evidence" value="ECO:0007669"/>
    <property type="project" value="TreeGrafter"/>
</dbReference>
<name>A0A382MMS6_9ZZZZ</name>
<evidence type="ECO:0000256" key="4">
    <source>
        <dbReference type="ARBA" id="ARBA00023004"/>
    </source>
</evidence>
<dbReference type="GO" id="GO:0046872">
    <property type="term" value="F:metal ion binding"/>
    <property type="evidence" value="ECO:0007669"/>
    <property type="project" value="UniProtKB-KW"/>
</dbReference>
<keyword evidence="5" id="KW-0411">Iron-sulfur</keyword>
<dbReference type="AlphaFoldDB" id="A0A382MMS6"/>
<evidence type="ECO:0000313" key="6">
    <source>
        <dbReference type="EMBL" id="SVC50293.1"/>
    </source>
</evidence>
<proteinExistence type="predicted"/>
<protein>
    <recommendedName>
        <fullName evidence="7">Radical SAM protein</fullName>
    </recommendedName>
</protein>
<dbReference type="SFLD" id="SFLDS00029">
    <property type="entry name" value="Radical_SAM"/>
    <property type="match status" value="1"/>
</dbReference>
<keyword evidence="3" id="KW-0479">Metal-binding</keyword>
<accession>A0A382MMS6</accession>
<evidence type="ECO:0000256" key="1">
    <source>
        <dbReference type="ARBA" id="ARBA00001966"/>
    </source>
</evidence>
<dbReference type="SFLD" id="SFLDG01082">
    <property type="entry name" value="B12-binding_domain_containing"/>
    <property type="match status" value="1"/>
</dbReference>
<dbReference type="GO" id="GO:0003824">
    <property type="term" value="F:catalytic activity"/>
    <property type="evidence" value="ECO:0007669"/>
    <property type="project" value="InterPro"/>
</dbReference>
<organism evidence="6">
    <name type="scientific">marine metagenome</name>
    <dbReference type="NCBI Taxonomy" id="408172"/>
    <lineage>
        <taxon>unclassified sequences</taxon>
        <taxon>metagenomes</taxon>
        <taxon>ecological metagenomes</taxon>
    </lineage>
</organism>
<evidence type="ECO:0008006" key="7">
    <source>
        <dbReference type="Google" id="ProtNLM"/>
    </source>
</evidence>
<feature type="non-terminal residue" evidence="6">
    <location>
        <position position="236"/>
    </location>
</feature>
<dbReference type="GO" id="GO:0051536">
    <property type="term" value="F:iron-sulfur cluster binding"/>
    <property type="evidence" value="ECO:0007669"/>
    <property type="project" value="UniProtKB-KW"/>
</dbReference>